<dbReference type="RefSeq" id="WP_270028487.1">
    <property type="nucleotide sequence ID" value="NZ_JAPDDP010000067.1"/>
</dbReference>
<accession>A0A9X3SA33</accession>
<feature type="transmembrane region" description="Helical" evidence="2">
    <location>
        <begin position="30"/>
        <end position="51"/>
    </location>
</feature>
<keyword evidence="2" id="KW-0812">Transmembrane</keyword>
<evidence type="ECO:0000256" key="2">
    <source>
        <dbReference type="SAM" id="Phobius"/>
    </source>
</evidence>
<evidence type="ECO:0000313" key="4">
    <source>
        <dbReference type="Proteomes" id="UP001147653"/>
    </source>
</evidence>
<gene>
    <name evidence="3" type="ORF">OJ997_27420</name>
</gene>
<proteinExistence type="predicted"/>
<evidence type="ECO:0000313" key="3">
    <source>
        <dbReference type="EMBL" id="MDA0184069.1"/>
    </source>
</evidence>
<sequence length="380" mass="41658">MRRPDTTVLPELEQQLRGAALRTQPRRRRLVWPLTAVAVLLSGASLATAGVKLFGDPVARTAPAGNTRSGPGTTVPGSVRLLSLRTADPNGGAPWGMRVWNTSRGAACWQVGRVVGQQVGVLDRAGRFHALPIEQSQCRPLDARGTLFAVQDQWMLANGGAEPWTCTPSERPVPGRPRCLPGNVRLVRYGFLGPDASAIEVGGRRHAVTEDAFLLVDRADFSSPEVPAPIAVVYRDGSHGPARDYRLEDPQRGTTPPGYEPLADNLPSDVSAPLRFTAKRRGKDLIFTLSFRAPVATRRFGVSYRIVIDGPRGGRRCDERMRFTGFDTPGDVRRGQRIEVKLTPGIQIRYGHGWCPGRYRGKVILHDSAHVVGRFSWTQR</sequence>
<dbReference type="AlphaFoldDB" id="A0A9X3SA33"/>
<keyword evidence="2" id="KW-1133">Transmembrane helix</keyword>
<reference evidence="3" key="1">
    <citation type="submission" date="2022-10" db="EMBL/GenBank/DDBJ databases">
        <title>The WGS of Solirubrobacter phytolaccae KCTC 29190.</title>
        <authorList>
            <person name="Jiang Z."/>
        </authorList>
    </citation>
    <scope>NUCLEOTIDE SEQUENCE</scope>
    <source>
        <strain evidence="3">KCTC 29190</strain>
    </source>
</reference>
<name>A0A9X3SA33_9ACTN</name>
<evidence type="ECO:0000256" key="1">
    <source>
        <dbReference type="SAM" id="MobiDB-lite"/>
    </source>
</evidence>
<dbReference type="EMBL" id="JAPDDP010000067">
    <property type="protein sequence ID" value="MDA0184069.1"/>
    <property type="molecule type" value="Genomic_DNA"/>
</dbReference>
<keyword evidence="2" id="KW-0472">Membrane</keyword>
<keyword evidence="4" id="KW-1185">Reference proteome</keyword>
<dbReference type="Proteomes" id="UP001147653">
    <property type="component" value="Unassembled WGS sequence"/>
</dbReference>
<feature type="compositionally biased region" description="Basic and acidic residues" evidence="1">
    <location>
        <begin position="241"/>
        <end position="251"/>
    </location>
</feature>
<feature type="region of interest" description="Disordered" evidence="1">
    <location>
        <begin position="241"/>
        <end position="264"/>
    </location>
</feature>
<protein>
    <submittedName>
        <fullName evidence="3">Uncharacterized protein</fullName>
    </submittedName>
</protein>
<comment type="caution">
    <text evidence="3">The sequence shown here is derived from an EMBL/GenBank/DDBJ whole genome shotgun (WGS) entry which is preliminary data.</text>
</comment>
<organism evidence="3 4">
    <name type="scientific">Solirubrobacter phytolaccae</name>
    <dbReference type="NCBI Taxonomy" id="1404360"/>
    <lineage>
        <taxon>Bacteria</taxon>
        <taxon>Bacillati</taxon>
        <taxon>Actinomycetota</taxon>
        <taxon>Thermoleophilia</taxon>
        <taxon>Solirubrobacterales</taxon>
        <taxon>Solirubrobacteraceae</taxon>
        <taxon>Solirubrobacter</taxon>
    </lineage>
</organism>